<dbReference type="AlphaFoldDB" id="A0A6N3CRJ6"/>
<proteinExistence type="predicted"/>
<protein>
    <submittedName>
        <fullName evidence="2">Uncharacterized protein</fullName>
    </submittedName>
</protein>
<dbReference type="RefSeq" id="WP_156599951.1">
    <property type="nucleotide sequence ID" value="NZ_CACRTW010000027.1"/>
</dbReference>
<name>A0A6N3CRJ6_9ACTN</name>
<evidence type="ECO:0000313" key="2">
    <source>
        <dbReference type="EMBL" id="VYU17708.1"/>
    </source>
</evidence>
<feature type="compositionally biased region" description="Polar residues" evidence="1">
    <location>
        <begin position="258"/>
        <end position="271"/>
    </location>
</feature>
<accession>A0A6N3CRJ6</accession>
<dbReference type="EMBL" id="CACRTW010000027">
    <property type="protein sequence ID" value="VYU17708.1"/>
    <property type="molecule type" value="Genomic_DNA"/>
</dbReference>
<reference evidence="2" key="1">
    <citation type="submission" date="2019-11" db="EMBL/GenBank/DDBJ databases">
        <authorList>
            <person name="Feng L."/>
        </authorList>
    </citation>
    <scope>NUCLEOTIDE SEQUENCE</scope>
    <source>
        <strain evidence="2">CaerofaciensLFYP39</strain>
    </source>
</reference>
<feature type="region of interest" description="Disordered" evidence="1">
    <location>
        <begin position="175"/>
        <end position="271"/>
    </location>
</feature>
<feature type="compositionally biased region" description="Basic and acidic residues" evidence="1">
    <location>
        <begin position="203"/>
        <end position="222"/>
    </location>
</feature>
<sequence>MNGLSQWARSHKPQVAAITAAIVVAIVVAIAVASGAFATSEQQPEQQESRTVDVTLNVTADNGWDENSTPAIAHIEGNDVDFYHAVTPDADGNKGASTVALAEDDYTVSFISPVNSDGSAFDIYDMGAPVDITVDADAKTAPAVNCPMAQIPADKVTDEMLANIINKTKDAIENGDETLKGDAGTGILDKLDGNVSANPNVSDETKENASKADEGVDVDGKPADTIGKPADKPSGGNANASGSNTGNSNSGNAGGSHKPSTPAHQHSWTQHTAQRWVSNMVTVPDYETQTVYGARFYVPTGTPGQYIAKGPEYWFENGFTRDDLNAIIVNALRNADENGLYNGVDYSSYQNIKKTVQVQVGSHQEDHGYYEDYVDYVYCSSCGARQ</sequence>
<feature type="compositionally biased region" description="Low complexity" evidence="1">
    <location>
        <begin position="234"/>
        <end position="251"/>
    </location>
</feature>
<gene>
    <name evidence="2" type="ORF">CALFYP39_01619</name>
</gene>
<evidence type="ECO:0000256" key="1">
    <source>
        <dbReference type="SAM" id="MobiDB-lite"/>
    </source>
</evidence>
<organism evidence="2">
    <name type="scientific">Collinsella aerofaciens</name>
    <dbReference type="NCBI Taxonomy" id="74426"/>
    <lineage>
        <taxon>Bacteria</taxon>
        <taxon>Bacillati</taxon>
        <taxon>Actinomycetota</taxon>
        <taxon>Coriobacteriia</taxon>
        <taxon>Coriobacteriales</taxon>
        <taxon>Coriobacteriaceae</taxon>
        <taxon>Collinsella</taxon>
    </lineage>
</organism>